<dbReference type="InterPro" id="IPR051396">
    <property type="entry name" value="Bact_Antivir_Def_Nuclease"/>
</dbReference>
<evidence type="ECO:0000313" key="2">
    <source>
        <dbReference type="EMBL" id="THV11094.1"/>
    </source>
</evidence>
<dbReference type="PANTHER" id="PTHR43581">
    <property type="entry name" value="ATP/GTP PHOSPHATASE"/>
    <property type="match status" value="1"/>
</dbReference>
<dbReference type="InterPro" id="IPR027417">
    <property type="entry name" value="P-loop_NTPase"/>
</dbReference>
<dbReference type="Proteomes" id="UP000309667">
    <property type="component" value="Unassembled WGS sequence"/>
</dbReference>
<organism evidence="2 3">
    <name type="scientific">Rhizobium rhizophilum</name>
    <dbReference type="NCBI Taxonomy" id="1850373"/>
    <lineage>
        <taxon>Bacteria</taxon>
        <taxon>Pseudomonadati</taxon>
        <taxon>Pseudomonadota</taxon>
        <taxon>Alphaproteobacteria</taxon>
        <taxon>Hyphomicrobiales</taxon>
        <taxon>Rhizobiaceae</taxon>
        <taxon>Rhizobium/Agrobacterium group</taxon>
        <taxon>Rhizobium</taxon>
    </lineage>
</organism>
<accession>A0ABY2QP27</accession>
<proteinExistence type="predicted"/>
<dbReference type="SUPFAM" id="SSF52540">
    <property type="entry name" value="P-loop containing nucleoside triphosphate hydrolases"/>
    <property type="match status" value="1"/>
</dbReference>
<dbReference type="InterPro" id="IPR041685">
    <property type="entry name" value="AAA_GajA/Old/RecF-like"/>
</dbReference>
<name>A0ABY2QP27_9HYPH</name>
<feature type="domain" description="Endonuclease GajA/Old nuclease/RecF-like AAA" evidence="1">
    <location>
        <begin position="13"/>
        <end position="408"/>
    </location>
</feature>
<gene>
    <name evidence="2" type="ORF">E9677_22340</name>
</gene>
<dbReference type="Pfam" id="PF13175">
    <property type="entry name" value="AAA_15"/>
    <property type="match status" value="1"/>
</dbReference>
<sequence>MFVTHVETAMPTLRRFIIKNFRGIKSAEINVDVRKNANVITLIGLNESGKTTILEALSHFSTGDRTIPNLVARSERKEHLISLIPIDRRAAFTDSIKITAEIGFPEGEFQKYVDRAKLRFSKDLRVKSPIEKISVAKCFEYKDSSYVRQMSYWSGIDLEVKDAGKKKYVDYVSPEDKTVDNDVWLWIVEEIEKELFELVYFPTFIVDMPNRIYLEEHDNESAINLYYRKVIEDILASLDEGIDLKRHVVQRLKDAKRLDATPNWFSIFFGKPERSLVDSVLNKIQAAINREVIGSWAKVFKGSATSRSVKLEWNVDSQKQDMAYLSFAISDGQSTYAIHERSLGFRWFFSYLLFTQFRSKSKKKTIFLFDEPAANLHAKAQSQLMESIARIVGGGNKAIYSTHSPHMINPAWLSDAFIVENKSVNIEKHEDIYGMEMKANDIHAVGYGEFVSKFPEKTTYFQPVWEKLLYEIPPIVGSGPYLCVEGISDFHLFYYVRNLNDQKFKFSIVPGVGAGGFEATLPSLYGIGAQFILLLDDDTQGRKEKVRYIEKGILSEDQVYTLADVNPEFAGRRLEELITAGSMSLIKGRFSGKSGKKQVGMYLAEIASSGAKGSLDTETIANGEIVLHWFADKISK</sequence>
<dbReference type="Gene3D" id="3.40.50.300">
    <property type="entry name" value="P-loop containing nucleotide triphosphate hydrolases"/>
    <property type="match status" value="1"/>
</dbReference>
<reference evidence="2 3" key="1">
    <citation type="submission" date="2019-04" db="EMBL/GenBank/DDBJ databases">
        <title>Genome sequence of strain 7209-2.</title>
        <authorList>
            <person name="Gao J."/>
            <person name="Sun J."/>
        </authorList>
    </citation>
    <scope>NUCLEOTIDE SEQUENCE [LARGE SCALE GENOMIC DNA]</scope>
    <source>
        <strain evidence="2 3">7209-2</strain>
    </source>
</reference>
<evidence type="ECO:0000313" key="3">
    <source>
        <dbReference type="Proteomes" id="UP000309667"/>
    </source>
</evidence>
<evidence type="ECO:0000259" key="1">
    <source>
        <dbReference type="Pfam" id="PF13175"/>
    </source>
</evidence>
<dbReference type="EMBL" id="STGT01000006">
    <property type="protein sequence ID" value="THV11094.1"/>
    <property type="molecule type" value="Genomic_DNA"/>
</dbReference>
<keyword evidence="3" id="KW-1185">Reference proteome</keyword>
<protein>
    <recommendedName>
        <fullName evidence="1">Endonuclease GajA/Old nuclease/RecF-like AAA domain-containing protein</fullName>
    </recommendedName>
</protein>
<comment type="caution">
    <text evidence="2">The sequence shown here is derived from an EMBL/GenBank/DDBJ whole genome shotgun (WGS) entry which is preliminary data.</text>
</comment>
<dbReference type="PANTHER" id="PTHR43581:SF3">
    <property type="entry name" value="AAA+ ATPASE DOMAIN-CONTAINING PROTEIN"/>
    <property type="match status" value="1"/>
</dbReference>
<dbReference type="RefSeq" id="WP_136560265.1">
    <property type="nucleotide sequence ID" value="NZ_STGT01000006.1"/>
</dbReference>